<organism evidence="2 3">
    <name type="scientific">Pseudohaliea rubra DSM 19751</name>
    <dbReference type="NCBI Taxonomy" id="1265313"/>
    <lineage>
        <taxon>Bacteria</taxon>
        <taxon>Pseudomonadati</taxon>
        <taxon>Pseudomonadota</taxon>
        <taxon>Gammaproteobacteria</taxon>
        <taxon>Cellvibrionales</taxon>
        <taxon>Halieaceae</taxon>
        <taxon>Pseudohaliea</taxon>
    </lineage>
</organism>
<dbReference type="STRING" id="1265313.HRUBRA_01978"/>
<sequence length="54" mass="6084">MDAVFVRSVKHRCKERQNRGSMRTMARYLAATDHAVNTSRRSAGRPPKAPVVES</sequence>
<evidence type="ECO:0000313" key="2">
    <source>
        <dbReference type="EMBL" id="KGE03599.1"/>
    </source>
</evidence>
<evidence type="ECO:0000256" key="1">
    <source>
        <dbReference type="SAM" id="MobiDB-lite"/>
    </source>
</evidence>
<feature type="region of interest" description="Disordered" evidence="1">
    <location>
        <begin position="34"/>
        <end position="54"/>
    </location>
</feature>
<name>A0A095WYB6_9GAMM</name>
<accession>A0A095WYB6</accession>
<reference evidence="2 3" key="1">
    <citation type="journal article" date="2014" name="Genome Announc.">
        <title>Genome Sequence of Gammaproteobacterial Pseudohaliea rubra Type Strain DSM 19751, Isolated from Coastal Seawater of the Mediterranean Sea.</title>
        <authorList>
            <person name="Spring S."/>
            <person name="Fiebig A."/>
            <person name="Riedel T."/>
            <person name="Goker M."/>
            <person name="Klenk H.P."/>
        </authorList>
    </citation>
    <scope>NUCLEOTIDE SEQUENCE [LARGE SCALE GENOMIC DNA]</scope>
    <source>
        <strain evidence="2 3">DSM 19751</strain>
    </source>
</reference>
<dbReference type="HOGENOM" id="CLU_3044033_0_0_6"/>
<dbReference type="Proteomes" id="UP000029640">
    <property type="component" value="Unassembled WGS sequence"/>
</dbReference>
<comment type="caution">
    <text evidence="2">The sequence shown here is derived from an EMBL/GenBank/DDBJ whole genome shotgun (WGS) entry which is preliminary data.</text>
</comment>
<proteinExistence type="predicted"/>
<evidence type="ECO:0000313" key="3">
    <source>
        <dbReference type="Proteomes" id="UP000029640"/>
    </source>
</evidence>
<protein>
    <submittedName>
        <fullName evidence="2">Uncharacterized protein</fullName>
    </submittedName>
</protein>
<keyword evidence="3" id="KW-1185">Reference proteome</keyword>
<dbReference type="AlphaFoldDB" id="A0A095WYB6"/>
<gene>
    <name evidence="2" type="ORF">HRUBRA_01978</name>
</gene>
<dbReference type="EMBL" id="AUVB01000054">
    <property type="protein sequence ID" value="KGE03599.1"/>
    <property type="molecule type" value="Genomic_DNA"/>
</dbReference>